<dbReference type="SUPFAM" id="SSF51445">
    <property type="entry name" value="(Trans)glycosidases"/>
    <property type="match status" value="1"/>
</dbReference>
<sequence>MLINLQIILISFLRSLKNEDLNLADSIGTCKPINGTDLVYCPEMEEDIIICQKIYGKTILLSIGGAAYNESGFSTEESASDAADKVWANFGPITDNTTAIRPFGKAVVDGFDFDFESKNPNLLPFGTRLRLLIDMYMKSNDKKLLLTAAPQCPFPDIFFGPLLDGSIYYDAIWVQFYNNYCGTDSFLPGNATQTNYNFNTWNKWAIDAYPGHDVQVFMGIPGGKNASTTGYISGELLTSVIQYSRNFSNFGGVMIWEMTIISENKGFLSTVSAAMDRGPPSLLKPETPPITLPTQNFHQYPSPLQSIGESN</sequence>
<reference evidence="11 12" key="1">
    <citation type="submission" date="2017-10" db="EMBL/GenBank/DDBJ databases">
        <title>Development of genomic resources for the powdery mildew, Erysiphe pulchra.</title>
        <authorList>
            <person name="Wadl P.A."/>
            <person name="Mack B.M."/>
            <person name="Moore G."/>
            <person name="Beltz S.B."/>
        </authorList>
    </citation>
    <scope>NUCLEOTIDE SEQUENCE [LARGE SCALE GENOMIC DNA]</scope>
    <source>
        <strain evidence="11">Cflorida</strain>
    </source>
</reference>
<dbReference type="InterPro" id="IPR017853">
    <property type="entry name" value="GH"/>
</dbReference>
<keyword evidence="5" id="KW-0119">Carbohydrate metabolism</keyword>
<keyword evidence="3 8" id="KW-0378">Hydrolase</keyword>
<evidence type="ECO:0000256" key="1">
    <source>
        <dbReference type="ARBA" id="ARBA00000822"/>
    </source>
</evidence>
<keyword evidence="4" id="KW-0146">Chitin degradation</keyword>
<evidence type="ECO:0000256" key="4">
    <source>
        <dbReference type="ARBA" id="ARBA00023024"/>
    </source>
</evidence>
<evidence type="ECO:0000256" key="9">
    <source>
        <dbReference type="RuleBase" id="RU004453"/>
    </source>
</evidence>
<evidence type="ECO:0000313" key="12">
    <source>
        <dbReference type="Proteomes" id="UP000237438"/>
    </source>
</evidence>
<dbReference type="GO" id="GO:0008843">
    <property type="term" value="F:endochitinase activity"/>
    <property type="evidence" value="ECO:0007669"/>
    <property type="project" value="UniProtKB-EC"/>
</dbReference>
<name>A0A2S4PSL6_9PEZI</name>
<comment type="caution">
    <text evidence="11">The sequence shown here is derived from an EMBL/GenBank/DDBJ whole genome shotgun (WGS) entry which is preliminary data.</text>
</comment>
<comment type="catalytic activity">
    <reaction evidence="1">
        <text>Random endo-hydrolysis of N-acetyl-beta-D-glucosaminide (1-&gt;4)-beta-linkages in chitin and chitodextrins.</text>
        <dbReference type="EC" id="3.2.1.14"/>
    </reaction>
</comment>
<dbReference type="EC" id="3.2.1.14" evidence="2"/>
<dbReference type="InterPro" id="IPR050542">
    <property type="entry name" value="Glycosyl_Hydrlase18_Chitinase"/>
</dbReference>
<accession>A0A2S4PSL6</accession>
<dbReference type="GO" id="GO:0000272">
    <property type="term" value="P:polysaccharide catabolic process"/>
    <property type="evidence" value="ECO:0007669"/>
    <property type="project" value="UniProtKB-KW"/>
</dbReference>
<protein>
    <recommendedName>
        <fullName evidence="2">chitinase</fullName>
        <ecNumber evidence="2">3.2.1.14</ecNumber>
    </recommendedName>
</protein>
<dbReference type="Gene3D" id="3.20.20.80">
    <property type="entry name" value="Glycosidases"/>
    <property type="match status" value="1"/>
</dbReference>
<evidence type="ECO:0000256" key="2">
    <source>
        <dbReference type="ARBA" id="ARBA00012729"/>
    </source>
</evidence>
<evidence type="ECO:0000256" key="6">
    <source>
        <dbReference type="ARBA" id="ARBA00023295"/>
    </source>
</evidence>
<dbReference type="InterPro" id="IPR001223">
    <property type="entry name" value="Glyco_hydro18_cat"/>
</dbReference>
<keyword evidence="7" id="KW-0624">Polysaccharide degradation</keyword>
<dbReference type="PANTHER" id="PTHR45708:SF49">
    <property type="entry name" value="ENDOCHITINASE"/>
    <property type="match status" value="1"/>
</dbReference>
<dbReference type="EMBL" id="PEDP01000756">
    <property type="protein sequence ID" value="POS85025.1"/>
    <property type="molecule type" value="Genomic_DNA"/>
</dbReference>
<evidence type="ECO:0000259" key="10">
    <source>
        <dbReference type="PROSITE" id="PS51910"/>
    </source>
</evidence>
<evidence type="ECO:0000256" key="7">
    <source>
        <dbReference type="ARBA" id="ARBA00023326"/>
    </source>
</evidence>
<evidence type="ECO:0000256" key="5">
    <source>
        <dbReference type="ARBA" id="ARBA00023277"/>
    </source>
</evidence>
<proteinExistence type="inferred from homology"/>
<dbReference type="STRING" id="225359.A0A2S4PSL6"/>
<dbReference type="Pfam" id="PF00704">
    <property type="entry name" value="Glyco_hydro_18"/>
    <property type="match status" value="1"/>
</dbReference>
<feature type="domain" description="GH18" evidence="10">
    <location>
        <begin position="1"/>
        <end position="278"/>
    </location>
</feature>
<dbReference type="AlphaFoldDB" id="A0A2S4PSL6"/>
<feature type="non-terminal residue" evidence="11">
    <location>
        <position position="311"/>
    </location>
</feature>
<dbReference type="GO" id="GO:0006032">
    <property type="term" value="P:chitin catabolic process"/>
    <property type="evidence" value="ECO:0007669"/>
    <property type="project" value="UniProtKB-KW"/>
</dbReference>
<keyword evidence="12" id="KW-1185">Reference proteome</keyword>
<organism evidence="11 12">
    <name type="scientific">Erysiphe pulchra</name>
    <dbReference type="NCBI Taxonomy" id="225359"/>
    <lineage>
        <taxon>Eukaryota</taxon>
        <taxon>Fungi</taxon>
        <taxon>Dikarya</taxon>
        <taxon>Ascomycota</taxon>
        <taxon>Pezizomycotina</taxon>
        <taxon>Leotiomycetes</taxon>
        <taxon>Erysiphales</taxon>
        <taxon>Erysiphaceae</taxon>
        <taxon>Erysiphe</taxon>
    </lineage>
</organism>
<keyword evidence="6 8" id="KW-0326">Glycosidase</keyword>
<dbReference type="OrthoDB" id="6020543at2759"/>
<dbReference type="InterPro" id="IPR001579">
    <property type="entry name" value="Glyco_hydro_18_chit_AS"/>
</dbReference>
<evidence type="ECO:0000313" key="11">
    <source>
        <dbReference type="EMBL" id="POS85025.1"/>
    </source>
</evidence>
<dbReference type="PROSITE" id="PS01095">
    <property type="entry name" value="GH18_1"/>
    <property type="match status" value="1"/>
</dbReference>
<dbReference type="PANTHER" id="PTHR45708">
    <property type="entry name" value="ENDOCHITINASE"/>
    <property type="match status" value="1"/>
</dbReference>
<dbReference type="Proteomes" id="UP000237438">
    <property type="component" value="Unassembled WGS sequence"/>
</dbReference>
<gene>
    <name evidence="11" type="ORF">EPUL_003834</name>
</gene>
<evidence type="ECO:0000256" key="3">
    <source>
        <dbReference type="ARBA" id="ARBA00022801"/>
    </source>
</evidence>
<evidence type="ECO:0000256" key="8">
    <source>
        <dbReference type="RuleBase" id="RU000489"/>
    </source>
</evidence>
<dbReference type="PROSITE" id="PS51910">
    <property type="entry name" value="GH18_2"/>
    <property type="match status" value="1"/>
</dbReference>
<dbReference type="GO" id="GO:0005576">
    <property type="term" value="C:extracellular region"/>
    <property type="evidence" value="ECO:0007669"/>
    <property type="project" value="TreeGrafter"/>
</dbReference>
<comment type="similarity">
    <text evidence="9">Belongs to the glycosyl hydrolase 18 family.</text>
</comment>